<comment type="caution">
    <text evidence="1">The sequence shown here is derived from an EMBL/GenBank/DDBJ whole genome shotgun (WGS) entry which is preliminary data.</text>
</comment>
<accession>A0A699X1R1</accession>
<proteinExistence type="predicted"/>
<gene>
    <name evidence="1" type="ORF">Tci_923797</name>
</gene>
<feature type="non-terminal residue" evidence="1">
    <location>
        <position position="1"/>
    </location>
</feature>
<evidence type="ECO:0000313" key="1">
    <source>
        <dbReference type="EMBL" id="GFD51828.1"/>
    </source>
</evidence>
<feature type="non-terminal residue" evidence="1">
    <location>
        <position position="111"/>
    </location>
</feature>
<protein>
    <submittedName>
        <fullName evidence="1">Uncharacterized protein</fullName>
    </submittedName>
</protein>
<dbReference type="AlphaFoldDB" id="A0A699X1R1"/>
<sequence>GSGFPDLGNQVLKVFQFARVGVVIREVAVDVAKQRNDFTVQGLQQLRGDHAGSAIAAIDHNLQAACQNHVIGNLPGIEVEDVDLAYAAFACGQLVALDAVVQRLDLLVRQR</sequence>
<reference evidence="1" key="1">
    <citation type="journal article" date="2019" name="Sci. Rep.">
        <title>Draft genome of Tanacetum cinerariifolium, the natural source of mosquito coil.</title>
        <authorList>
            <person name="Yamashiro T."/>
            <person name="Shiraishi A."/>
            <person name="Satake H."/>
            <person name="Nakayama K."/>
        </authorList>
    </citation>
    <scope>NUCLEOTIDE SEQUENCE</scope>
</reference>
<dbReference type="EMBL" id="BKCJ011774906">
    <property type="protein sequence ID" value="GFD51828.1"/>
    <property type="molecule type" value="Genomic_DNA"/>
</dbReference>
<name>A0A699X1R1_TANCI</name>
<organism evidence="1">
    <name type="scientific">Tanacetum cinerariifolium</name>
    <name type="common">Dalmatian daisy</name>
    <name type="synonym">Chrysanthemum cinerariifolium</name>
    <dbReference type="NCBI Taxonomy" id="118510"/>
    <lineage>
        <taxon>Eukaryota</taxon>
        <taxon>Viridiplantae</taxon>
        <taxon>Streptophyta</taxon>
        <taxon>Embryophyta</taxon>
        <taxon>Tracheophyta</taxon>
        <taxon>Spermatophyta</taxon>
        <taxon>Magnoliopsida</taxon>
        <taxon>eudicotyledons</taxon>
        <taxon>Gunneridae</taxon>
        <taxon>Pentapetalae</taxon>
        <taxon>asterids</taxon>
        <taxon>campanulids</taxon>
        <taxon>Asterales</taxon>
        <taxon>Asteraceae</taxon>
        <taxon>Asteroideae</taxon>
        <taxon>Anthemideae</taxon>
        <taxon>Anthemidinae</taxon>
        <taxon>Tanacetum</taxon>
    </lineage>
</organism>